<keyword evidence="6" id="KW-1015">Disulfide bond</keyword>
<keyword evidence="7" id="KW-0456">Lyase</keyword>
<accession>A0A1Y2LL39</accession>
<proteinExistence type="inferred from homology"/>
<evidence type="ECO:0000256" key="7">
    <source>
        <dbReference type="ARBA" id="ARBA00023239"/>
    </source>
</evidence>
<dbReference type="GO" id="GO:0003723">
    <property type="term" value="F:RNA binding"/>
    <property type="evidence" value="ECO:0007669"/>
    <property type="project" value="InterPro"/>
</dbReference>
<reference evidence="9 10" key="1">
    <citation type="journal article" date="2017" name="Genome Announc.">
        <title>Genome sequence of the saprophytic ascomycete Epicoccum nigrum ICMP 19927 strain isolated from New Zealand.</title>
        <authorList>
            <person name="Fokin M."/>
            <person name="Fleetwood D."/>
            <person name="Weir B.S."/>
            <person name="Villas-Boas S.G."/>
        </authorList>
    </citation>
    <scope>NUCLEOTIDE SEQUENCE [LARGE SCALE GENOMIC DNA]</scope>
    <source>
        <strain evidence="9 10">ICMP 19927</strain>
    </source>
</reference>
<comment type="similarity">
    <text evidence="1">Belongs to the ribonuclease N1/T1 family.</text>
</comment>
<dbReference type="InParanoid" id="A0A1Y2LL39"/>
<evidence type="ECO:0000313" key="10">
    <source>
        <dbReference type="Proteomes" id="UP000193240"/>
    </source>
</evidence>
<dbReference type="Pfam" id="PF00545">
    <property type="entry name" value="Ribonuclease"/>
    <property type="match status" value="1"/>
</dbReference>
<evidence type="ECO:0000256" key="5">
    <source>
        <dbReference type="ARBA" id="ARBA00022801"/>
    </source>
</evidence>
<evidence type="ECO:0000256" key="2">
    <source>
        <dbReference type="ARBA" id="ARBA00012549"/>
    </source>
</evidence>
<protein>
    <recommendedName>
        <fullName evidence="2">ribonuclease T1</fullName>
        <ecNumber evidence="2">4.6.1.24</ecNumber>
    </recommendedName>
</protein>
<comment type="catalytic activity">
    <reaction evidence="8">
        <text>[RNA] containing guanosine + H2O = an [RNA fragment]-3'-guanosine-3'-phosphate + a 5'-hydroxy-ribonucleotide-3'-[RNA fragment].</text>
        <dbReference type="EC" id="4.6.1.24"/>
    </reaction>
</comment>
<dbReference type="InterPro" id="IPR000026">
    <property type="entry name" value="N1-like"/>
</dbReference>
<evidence type="ECO:0000256" key="8">
    <source>
        <dbReference type="ARBA" id="ARBA00034015"/>
    </source>
</evidence>
<evidence type="ECO:0000256" key="4">
    <source>
        <dbReference type="ARBA" id="ARBA00022759"/>
    </source>
</evidence>
<dbReference type="PANTHER" id="PTHR42104">
    <property type="entry name" value="EXTRACELLULAR GUANYL-SPECIFIC RIBONUCLEASE RNTA (AFU_ORTHOLOGUE AFUA_4G03230)"/>
    <property type="match status" value="1"/>
</dbReference>
<evidence type="ECO:0000256" key="3">
    <source>
        <dbReference type="ARBA" id="ARBA00022722"/>
    </source>
</evidence>
<dbReference type="PANTHER" id="PTHR42104:SF1">
    <property type="entry name" value="EXTRACELLULAR GUANYL-SPECIFIC RIBONUCLEASE RNTA (AFU_ORTHOLOGUE AFUA_4G03230)"/>
    <property type="match status" value="1"/>
</dbReference>
<name>A0A1Y2LL39_EPING</name>
<keyword evidence="3" id="KW-0540">Nuclease</keyword>
<dbReference type="Proteomes" id="UP000193240">
    <property type="component" value="Unassembled WGS sequence"/>
</dbReference>
<evidence type="ECO:0000256" key="1">
    <source>
        <dbReference type="ARBA" id="ARBA00009006"/>
    </source>
</evidence>
<evidence type="ECO:0000313" key="9">
    <source>
        <dbReference type="EMBL" id="OSS44646.1"/>
    </source>
</evidence>
<dbReference type="GO" id="GO:0016787">
    <property type="term" value="F:hydrolase activity"/>
    <property type="evidence" value="ECO:0007669"/>
    <property type="project" value="UniProtKB-KW"/>
</dbReference>
<dbReference type="InterPro" id="IPR016191">
    <property type="entry name" value="Ribonuclease/ribotoxin"/>
</dbReference>
<dbReference type="Gene3D" id="3.10.450.30">
    <property type="entry name" value="Microbial ribonucleases"/>
    <property type="match status" value="1"/>
</dbReference>
<organism evidence="9 10">
    <name type="scientific">Epicoccum nigrum</name>
    <name type="common">Soil fungus</name>
    <name type="synonym">Epicoccum purpurascens</name>
    <dbReference type="NCBI Taxonomy" id="105696"/>
    <lineage>
        <taxon>Eukaryota</taxon>
        <taxon>Fungi</taxon>
        <taxon>Dikarya</taxon>
        <taxon>Ascomycota</taxon>
        <taxon>Pezizomycotina</taxon>
        <taxon>Dothideomycetes</taxon>
        <taxon>Pleosporomycetidae</taxon>
        <taxon>Pleosporales</taxon>
        <taxon>Pleosporineae</taxon>
        <taxon>Didymellaceae</taxon>
        <taxon>Epicoccum</taxon>
    </lineage>
</organism>
<sequence length="175" mass="18333">MLEQPVQPAQVLRSSTPSRFSALPASRTAITTAAMKFLSILALIAPVAFALPTSVVTEAPVEDAALETRQSCYVKCGSTCYTSAQVSSARSAAYNYVKQGSTAGSSTYPHKYNNYEGFDFLVSGTYYEFPLKTSGVYTGGSPGADRVVINGSGARAGEITHTGASGNNFVACSGW</sequence>
<dbReference type="EC" id="4.6.1.24" evidence="2"/>
<dbReference type="GO" id="GO:0046589">
    <property type="term" value="F:ribonuclease T1 activity"/>
    <property type="evidence" value="ECO:0007669"/>
    <property type="project" value="UniProtKB-EC"/>
</dbReference>
<dbReference type="EMBL" id="KZ107856">
    <property type="protein sequence ID" value="OSS44646.1"/>
    <property type="molecule type" value="Genomic_DNA"/>
</dbReference>
<keyword evidence="4" id="KW-0255">Endonuclease</keyword>
<evidence type="ECO:0000256" key="6">
    <source>
        <dbReference type="ARBA" id="ARBA00023157"/>
    </source>
</evidence>
<dbReference type="OMA" id="PHEYNDY"/>
<gene>
    <name evidence="9" type="ORF">B5807_10667</name>
</gene>
<dbReference type="CDD" id="cd00606">
    <property type="entry name" value="fungal_RNase"/>
    <property type="match status" value="1"/>
</dbReference>
<dbReference type="AlphaFoldDB" id="A0A1Y2LL39"/>
<keyword evidence="10" id="KW-1185">Reference proteome</keyword>
<dbReference type="SUPFAM" id="SSF53933">
    <property type="entry name" value="Microbial ribonucleases"/>
    <property type="match status" value="1"/>
</dbReference>
<keyword evidence="5" id="KW-0378">Hydrolase</keyword>